<dbReference type="Pfam" id="PF01627">
    <property type="entry name" value="Hpt"/>
    <property type="match status" value="1"/>
</dbReference>
<dbReference type="Proteomes" id="UP000239273">
    <property type="component" value="Unassembled WGS sequence"/>
</dbReference>
<evidence type="ECO:0000256" key="2">
    <source>
        <dbReference type="PROSITE-ProRule" id="PRU00110"/>
    </source>
</evidence>
<dbReference type="GO" id="GO:0000160">
    <property type="term" value="P:phosphorelay signal transduction system"/>
    <property type="evidence" value="ECO:0007669"/>
    <property type="project" value="UniProtKB-KW"/>
</dbReference>
<gene>
    <name evidence="4" type="ORF">BTO23_16900</name>
</gene>
<dbReference type="InterPro" id="IPR008207">
    <property type="entry name" value="Sig_transdc_His_kin_Hpt_dom"/>
</dbReference>
<dbReference type="OrthoDB" id="5918928at2"/>
<dbReference type="GO" id="GO:0004672">
    <property type="term" value="F:protein kinase activity"/>
    <property type="evidence" value="ECO:0007669"/>
    <property type="project" value="UniProtKB-ARBA"/>
</dbReference>
<protein>
    <submittedName>
        <fullName evidence="4">Phosphorelay protein</fullName>
    </submittedName>
</protein>
<reference evidence="4 5" key="1">
    <citation type="submission" date="2016-12" db="EMBL/GenBank/DDBJ databases">
        <title>Diversity of luminous bacteria.</title>
        <authorList>
            <person name="Yoshizawa S."/>
            <person name="Kogure K."/>
        </authorList>
    </citation>
    <scope>NUCLEOTIDE SEQUENCE [LARGE SCALE GENOMIC DNA]</scope>
    <source>
        <strain evidence="4 5">NBRC 105001</strain>
    </source>
</reference>
<dbReference type="InterPro" id="IPR036641">
    <property type="entry name" value="HPT_dom_sf"/>
</dbReference>
<name>A0A2S7X9E5_9GAMM</name>
<accession>A0A2S7X9E5</accession>
<proteinExistence type="predicted"/>
<sequence length="106" mass="12450">MSQRLQEFNVVDFENGTSTRNTTSDALFFKMMIKESLQNELDSTDHEKIRDTIHAIKGISSYGGLNRMHEICSRLENYHQIMTFDLIKTTLNKEYENILKNENFII</sequence>
<evidence type="ECO:0000259" key="3">
    <source>
        <dbReference type="PROSITE" id="PS50894"/>
    </source>
</evidence>
<dbReference type="RefSeq" id="WP_060992780.1">
    <property type="nucleotide sequence ID" value="NZ_BSOU01000001.1"/>
</dbReference>
<dbReference type="AlphaFoldDB" id="A0A2S7X9E5"/>
<keyword evidence="1" id="KW-0902">Two-component regulatory system</keyword>
<evidence type="ECO:0000313" key="5">
    <source>
        <dbReference type="Proteomes" id="UP000239273"/>
    </source>
</evidence>
<keyword evidence="2" id="KW-0597">Phosphoprotein</keyword>
<comment type="caution">
    <text evidence="4">The sequence shown here is derived from an EMBL/GenBank/DDBJ whole genome shotgun (WGS) entry which is preliminary data.</text>
</comment>
<evidence type="ECO:0000256" key="1">
    <source>
        <dbReference type="ARBA" id="ARBA00023012"/>
    </source>
</evidence>
<dbReference type="SUPFAM" id="SSF47226">
    <property type="entry name" value="Histidine-containing phosphotransfer domain, HPT domain"/>
    <property type="match status" value="1"/>
</dbReference>
<organism evidence="4 5">
    <name type="scientific">Aliivibrio sifiae</name>
    <dbReference type="NCBI Taxonomy" id="566293"/>
    <lineage>
        <taxon>Bacteria</taxon>
        <taxon>Pseudomonadati</taxon>
        <taxon>Pseudomonadota</taxon>
        <taxon>Gammaproteobacteria</taxon>
        <taxon>Vibrionales</taxon>
        <taxon>Vibrionaceae</taxon>
        <taxon>Aliivibrio</taxon>
    </lineage>
</organism>
<feature type="modified residue" description="Phosphohistidine" evidence="2">
    <location>
        <position position="54"/>
    </location>
</feature>
<evidence type="ECO:0000313" key="4">
    <source>
        <dbReference type="EMBL" id="PQJ87765.1"/>
    </source>
</evidence>
<dbReference type="Gene3D" id="1.20.120.160">
    <property type="entry name" value="HPT domain"/>
    <property type="match status" value="1"/>
</dbReference>
<feature type="domain" description="HPt" evidence="3">
    <location>
        <begin position="15"/>
        <end position="106"/>
    </location>
</feature>
<dbReference type="EMBL" id="MSCP01000002">
    <property type="protein sequence ID" value="PQJ87765.1"/>
    <property type="molecule type" value="Genomic_DNA"/>
</dbReference>
<dbReference type="PROSITE" id="PS50894">
    <property type="entry name" value="HPT"/>
    <property type="match status" value="1"/>
</dbReference>